<organism evidence="1 2">
    <name type="scientific">Lactiplantibacillus plantarum</name>
    <name type="common">Lactobacillus plantarum</name>
    <dbReference type="NCBI Taxonomy" id="1590"/>
    <lineage>
        <taxon>Bacteria</taxon>
        <taxon>Bacillati</taxon>
        <taxon>Bacillota</taxon>
        <taxon>Bacilli</taxon>
        <taxon>Lactobacillales</taxon>
        <taxon>Lactobacillaceae</taxon>
        <taxon>Lactiplantibacillus</taxon>
    </lineage>
</organism>
<reference evidence="1 2" key="1">
    <citation type="submission" date="2016-03" db="EMBL/GenBank/DDBJ databases">
        <title>Comparative genomics of 54 Lactobacillus plantarum strains reveals genomic uncoupling from niche constraints.</title>
        <authorList>
            <person name="Martino M.E."/>
        </authorList>
    </citation>
    <scope>NUCLEOTIDE SEQUENCE [LARGE SCALE GENOMIC DNA]</scope>
    <source>
        <strain evidence="1 2">NAB2</strain>
    </source>
</reference>
<dbReference type="Proteomes" id="UP000076872">
    <property type="component" value="Unassembled WGS sequence"/>
</dbReference>
<accession>A0AAQ0Z1R7</accession>
<comment type="caution">
    <text evidence="1">The sequence shown here is derived from an EMBL/GenBank/DDBJ whole genome shotgun (WGS) entry which is preliminary data.</text>
</comment>
<gene>
    <name evidence="1" type="ORF">NAB2_3034</name>
</gene>
<evidence type="ECO:0000313" key="2">
    <source>
        <dbReference type="Proteomes" id="UP000076872"/>
    </source>
</evidence>
<dbReference type="EMBL" id="LUXO01000035">
    <property type="protein sequence ID" value="KZV01125.1"/>
    <property type="molecule type" value="Genomic_DNA"/>
</dbReference>
<evidence type="ECO:0000313" key="1">
    <source>
        <dbReference type="EMBL" id="KZV01125.1"/>
    </source>
</evidence>
<name>A0AAQ0Z1R7_LACPN</name>
<dbReference type="AlphaFoldDB" id="A0AAQ0Z1R7"/>
<protein>
    <submittedName>
        <fullName evidence="1">Uncharacterized protein</fullName>
    </submittedName>
</protein>
<sequence>MIEKITVYEKQRPIHQKLSTSSSAIRIPSRLEGVSDNAQYCKSVKSQSDPNTFHQYGIKA</sequence>
<proteinExistence type="predicted"/>
<dbReference type="RefSeq" id="WP_071540929.1">
    <property type="nucleotide sequence ID" value="NZ_JSUX01000086.1"/>
</dbReference>